<dbReference type="Gene3D" id="3.40.930.10">
    <property type="entry name" value="Mannitol-specific EII, Chain A"/>
    <property type="match status" value="1"/>
</dbReference>
<comment type="caution">
    <text evidence="3">The sequence shown here is derived from an EMBL/GenBank/DDBJ whole genome shotgun (WGS) entry which is preliminary data.</text>
</comment>
<gene>
    <name evidence="3" type="ORF">ACJMK2_014387</name>
</gene>
<proteinExistence type="predicted"/>
<name>A0ABD3V196_SINWO</name>
<feature type="region of interest" description="Disordered" evidence="1">
    <location>
        <begin position="184"/>
        <end position="206"/>
    </location>
</feature>
<dbReference type="SUPFAM" id="SSF55804">
    <property type="entry name" value="Phoshotransferase/anion transport protein"/>
    <property type="match status" value="1"/>
</dbReference>
<evidence type="ECO:0000313" key="3">
    <source>
        <dbReference type="EMBL" id="KAL3855165.1"/>
    </source>
</evidence>
<evidence type="ECO:0000259" key="2">
    <source>
        <dbReference type="Pfam" id="PF07565"/>
    </source>
</evidence>
<evidence type="ECO:0000256" key="1">
    <source>
        <dbReference type="SAM" id="MobiDB-lite"/>
    </source>
</evidence>
<sequence length="228" mass="26112">MVELDTKGETAFWKETARWIKFEEDVDEGGGRWSKPHVATLSLHSLFELRSCIMTGTVILDMDAEDLSQVIDLALDNMVAAKQLEENLKEQVHATLLLRHQHQNERHLYRNKDENSSKINLPIMRSFADISRKFSEPRLNHHNNGDKEELTPVCMTQNFQETQEIHEVGGGIEQSHSGILRNASSCDLRESASTHKVSTKREKKEKEKDHCLVSEPYHLLSSQILDQA</sequence>
<dbReference type="PANTHER" id="PTHR11453:SF36">
    <property type="entry name" value="ANION EXCHANGE PROTEIN"/>
    <property type="match status" value="1"/>
</dbReference>
<evidence type="ECO:0000313" key="4">
    <source>
        <dbReference type="Proteomes" id="UP001634394"/>
    </source>
</evidence>
<organism evidence="3 4">
    <name type="scientific">Sinanodonta woodiana</name>
    <name type="common">Chinese pond mussel</name>
    <name type="synonym">Anodonta woodiana</name>
    <dbReference type="NCBI Taxonomy" id="1069815"/>
    <lineage>
        <taxon>Eukaryota</taxon>
        <taxon>Metazoa</taxon>
        <taxon>Spiralia</taxon>
        <taxon>Lophotrochozoa</taxon>
        <taxon>Mollusca</taxon>
        <taxon>Bivalvia</taxon>
        <taxon>Autobranchia</taxon>
        <taxon>Heteroconchia</taxon>
        <taxon>Palaeoheterodonta</taxon>
        <taxon>Unionida</taxon>
        <taxon>Unionoidea</taxon>
        <taxon>Unionidae</taxon>
        <taxon>Unioninae</taxon>
        <taxon>Sinanodonta</taxon>
    </lineage>
</organism>
<feature type="compositionally biased region" description="Basic and acidic residues" evidence="1">
    <location>
        <begin position="187"/>
        <end position="206"/>
    </location>
</feature>
<dbReference type="InterPro" id="IPR013769">
    <property type="entry name" value="Band3_cytoplasmic_dom"/>
</dbReference>
<dbReference type="InterPro" id="IPR003020">
    <property type="entry name" value="HCO3_transpt_euk"/>
</dbReference>
<feature type="domain" description="Band 3 cytoplasmic" evidence="2">
    <location>
        <begin position="5"/>
        <end position="178"/>
    </location>
</feature>
<dbReference type="AlphaFoldDB" id="A0ABD3V196"/>
<dbReference type="EMBL" id="JBJQND010000014">
    <property type="protein sequence ID" value="KAL3855165.1"/>
    <property type="molecule type" value="Genomic_DNA"/>
</dbReference>
<protein>
    <recommendedName>
        <fullName evidence="2">Band 3 cytoplasmic domain-containing protein</fullName>
    </recommendedName>
</protein>
<dbReference type="Proteomes" id="UP001634394">
    <property type="component" value="Unassembled WGS sequence"/>
</dbReference>
<accession>A0ABD3V196</accession>
<dbReference type="Pfam" id="PF07565">
    <property type="entry name" value="Band_3_cyto"/>
    <property type="match status" value="1"/>
</dbReference>
<keyword evidence="4" id="KW-1185">Reference proteome</keyword>
<dbReference type="InterPro" id="IPR016152">
    <property type="entry name" value="PTrfase/Anion_transptr"/>
</dbReference>
<dbReference type="PANTHER" id="PTHR11453">
    <property type="entry name" value="ANION EXCHANGE PROTEIN"/>
    <property type="match status" value="1"/>
</dbReference>
<reference evidence="3 4" key="1">
    <citation type="submission" date="2024-11" db="EMBL/GenBank/DDBJ databases">
        <title>Chromosome-level genome assembly of the freshwater bivalve Anodonta woodiana.</title>
        <authorList>
            <person name="Chen X."/>
        </authorList>
    </citation>
    <scope>NUCLEOTIDE SEQUENCE [LARGE SCALE GENOMIC DNA]</scope>
    <source>
        <strain evidence="3">MN2024</strain>
        <tissue evidence="3">Gills</tissue>
    </source>
</reference>